<sequence>MPAARATVGIITYFAPSPGPRQVPASAHSTSSAVNVRWPVACSSGIAPTTRALATSLAMLTRRVPTRSVTGPARAVDSAYGAVSAIATRPVRVAEPVVSSTNSGSATMLSRLPTSDTA</sequence>
<evidence type="ECO:0000256" key="1">
    <source>
        <dbReference type="SAM" id="MobiDB-lite"/>
    </source>
</evidence>
<organism evidence="2 3">
    <name type="scientific">Angustibacter aerolatus</name>
    <dbReference type="NCBI Taxonomy" id="1162965"/>
    <lineage>
        <taxon>Bacteria</taxon>
        <taxon>Bacillati</taxon>
        <taxon>Actinomycetota</taxon>
        <taxon>Actinomycetes</taxon>
        <taxon>Kineosporiales</taxon>
        <taxon>Kineosporiaceae</taxon>
    </lineage>
</organism>
<evidence type="ECO:0000313" key="2">
    <source>
        <dbReference type="EMBL" id="GMA86369.1"/>
    </source>
</evidence>
<feature type="region of interest" description="Disordered" evidence="1">
    <location>
        <begin position="96"/>
        <end position="118"/>
    </location>
</feature>
<comment type="caution">
    <text evidence="2">The sequence shown here is derived from an EMBL/GenBank/DDBJ whole genome shotgun (WGS) entry which is preliminary data.</text>
</comment>
<dbReference type="EMBL" id="BSUZ01000001">
    <property type="protein sequence ID" value="GMA86369.1"/>
    <property type="molecule type" value="Genomic_DNA"/>
</dbReference>
<accession>A0ABQ6JEY8</accession>
<dbReference type="Proteomes" id="UP001157017">
    <property type="component" value="Unassembled WGS sequence"/>
</dbReference>
<name>A0ABQ6JEY8_9ACTN</name>
<reference evidence="3" key="1">
    <citation type="journal article" date="2019" name="Int. J. Syst. Evol. Microbiol.">
        <title>The Global Catalogue of Microorganisms (GCM) 10K type strain sequencing project: providing services to taxonomists for standard genome sequencing and annotation.</title>
        <authorList>
            <consortium name="The Broad Institute Genomics Platform"/>
            <consortium name="The Broad Institute Genome Sequencing Center for Infectious Disease"/>
            <person name="Wu L."/>
            <person name="Ma J."/>
        </authorList>
    </citation>
    <scope>NUCLEOTIDE SEQUENCE [LARGE SCALE GENOMIC DNA]</scope>
    <source>
        <strain evidence="3">NBRC 108730</strain>
    </source>
</reference>
<evidence type="ECO:0000313" key="3">
    <source>
        <dbReference type="Proteomes" id="UP001157017"/>
    </source>
</evidence>
<feature type="compositionally biased region" description="Polar residues" evidence="1">
    <location>
        <begin position="98"/>
        <end position="118"/>
    </location>
</feature>
<gene>
    <name evidence="2" type="ORF">GCM10025868_16190</name>
</gene>
<proteinExistence type="predicted"/>
<keyword evidence="3" id="KW-1185">Reference proteome</keyword>
<protein>
    <submittedName>
        <fullName evidence="2">Uncharacterized protein</fullName>
    </submittedName>
</protein>